<dbReference type="RefSeq" id="YP_007678029.1">
    <property type="nucleotide sequence ID" value="NC_020883.1"/>
</dbReference>
<protein>
    <submittedName>
        <fullName evidence="1">Uncharacterized protein</fullName>
    </submittedName>
</protein>
<dbReference type="KEGG" id="vg:15042024"/>
<reference evidence="1 2" key="1">
    <citation type="journal article" date="2013" name="Virus Genes">
        <title>Complete nucleotide sequence of Bacillus subtilis (natto) bacteriophage PM1, a phage associated with disruption of food production.</title>
        <authorList>
            <person name="Umene K."/>
            <person name="Shiraishi A."/>
        </authorList>
    </citation>
    <scope>NUCLEOTIDE SEQUENCE [LARGE SCALE GENOMIC DNA]</scope>
    <source>
        <strain evidence="1">PM1</strain>
    </source>
</reference>
<dbReference type="GeneID" id="15042024"/>
<evidence type="ECO:0000313" key="2">
    <source>
        <dbReference type="Proteomes" id="UP000011861"/>
    </source>
</evidence>
<dbReference type="Proteomes" id="UP000011861">
    <property type="component" value="Segment"/>
</dbReference>
<dbReference type="EMBL" id="AB711120">
    <property type="protein sequence ID" value="BAM99083.1"/>
    <property type="molecule type" value="Genomic_DNA"/>
</dbReference>
<keyword evidence="2" id="KW-1185">Reference proteome</keyword>
<dbReference type="OrthoDB" id="26649at10239"/>
<evidence type="ECO:0000313" key="1">
    <source>
        <dbReference type="EMBL" id="BAM99083.1"/>
    </source>
</evidence>
<name>M4ZRU5_9CAUD</name>
<organism evidence="1 2">
    <name type="scientific">Bacillus phage PM1</name>
    <dbReference type="NCBI Taxonomy" id="547228"/>
    <lineage>
        <taxon>Viruses</taxon>
        <taxon>Duplodnaviria</taxon>
        <taxon>Heunggongvirae</taxon>
        <taxon>Uroviricota</taxon>
        <taxon>Caudoviricetes</taxon>
        <taxon>Pemunavirus</taxon>
        <taxon>Pemunavirus PM1</taxon>
    </lineage>
</organism>
<sequence length="93" mass="10845">MGSLIAIQPNGRYCRFSSVVDCPTHINMTREDYLNNFTGTTRGREDAEDTLTNYLHPFHEVIKRYNPLNMSEKEFVEVLKEMCEENPKEARTT</sequence>
<accession>M4ZRU5</accession>
<proteinExistence type="predicted"/>